<evidence type="ECO:0000256" key="5">
    <source>
        <dbReference type="ARBA" id="ARBA00022989"/>
    </source>
</evidence>
<gene>
    <name evidence="9" type="ORF">R0135_11120</name>
</gene>
<evidence type="ECO:0000256" key="7">
    <source>
        <dbReference type="RuleBase" id="RU003879"/>
    </source>
</evidence>
<feature type="transmembrane region" description="Helical" evidence="8">
    <location>
        <begin position="25"/>
        <end position="43"/>
    </location>
</feature>
<dbReference type="Proteomes" id="UP001626537">
    <property type="component" value="Chromosome"/>
</dbReference>
<keyword evidence="7" id="KW-0653">Protein transport</keyword>
<dbReference type="Pfam" id="PF02472">
    <property type="entry name" value="ExbD"/>
    <property type="match status" value="1"/>
</dbReference>
<comment type="subcellular location">
    <subcellularLocation>
        <location evidence="1">Cell membrane</location>
        <topology evidence="1">Single-pass membrane protein</topology>
    </subcellularLocation>
    <subcellularLocation>
        <location evidence="7">Cell membrane</location>
        <topology evidence="7">Single-pass type II membrane protein</topology>
    </subcellularLocation>
</comment>
<keyword evidence="10" id="KW-1185">Reference proteome</keyword>
<dbReference type="PANTHER" id="PTHR30558:SF13">
    <property type="entry name" value="BIOPOLYMER TRANSPORT PROTEIN EXBD2"/>
    <property type="match status" value="1"/>
</dbReference>
<dbReference type="RefSeq" id="WP_407346930.1">
    <property type="nucleotide sequence ID" value="NZ_CP136864.1"/>
</dbReference>
<comment type="similarity">
    <text evidence="2 7">Belongs to the ExbD/TolR family.</text>
</comment>
<sequence>MSLQESAAKRKAADAEAGQIDLTPMLDVVFIMLIFFIVTSSFVKEPGIEIFKPQAATTLACERGTIIFAVDSKGDIYYNKNKVPMERASQMVEIAKKEAPQANMVIQVDQDTPAYVVEDLYDAVRDQLTSPPCISTDDEA</sequence>
<keyword evidence="6 8" id="KW-0472">Membrane</keyword>
<evidence type="ECO:0000256" key="3">
    <source>
        <dbReference type="ARBA" id="ARBA00022475"/>
    </source>
</evidence>
<keyword evidence="7" id="KW-0813">Transport</keyword>
<name>A0ABZ0HYL5_9GAMM</name>
<keyword evidence="3" id="KW-1003">Cell membrane</keyword>
<proteinExistence type="inferred from homology"/>
<evidence type="ECO:0000256" key="8">
    <source>
        <dbReference type="SAM" id="Phobius"/>
    </source>
</evidence>
<evidence type="ECO:0000256" key="6">
    <source>
        <dbReference type="ARBA" id="ARBA00023136"/>
    </source>
</evidence>
<protein>
    <submittedName>
        <fullName evidence="9">Biopolymer transporter ExbD</fullName>
    </submittedName>
</protein>
<keyword evidence="4 7" id="KW-0812">Transmembrane</keyword>
<reference evidence="9 10" key="1">
    <citation type="submission" date="2023-10" db="EMBL/GenBank/DDBJ databases">
        <title>Two novel species belonging to the OM43/NOR5 clade.</title>
        <authorList>
            <person name="Park M."/>
        </authorList>
    </citation>
    <scope>NUCLEOTIDE SEQUENCE [LARGE SCALE GENOMIC DNA]</scope>
    <source>
        <strain evidence="9 10">IMCC43200</strain>
    </source>
</reference>
<organism evidence="9 10">
    <name type="scientific">Congregibacter variabilis</name>
    <dbReference type="NCBI Taxonomy" id="3081200"/>
    <lineage>
        <taxon>Bacteria</taxon>
        <taxon>Pseudomonadati</taxon>
        <taxon>Pseudomonadota</taxon>
        <taxon>Gammaproteobacteria</taxon>
        <taxon>Cellvibrionales</taxon>
        <taxon>Halieaceae</taxon>
        <taxon>Congregibacter</taxon>
    </lineage>
</organism>
<evidence type="ECO:0000256" key="1">
    <source>
        <dbReference type="ARBA" id="ARBA00004162"/>
    </source>
</evidence>
<evidence type="ECO:0000256" key="4">
    <source>
        <dbReference type="ARBA" id="ARBA00022692"/>
    </source>
</evidence>
<evidence type="ECO:0000313" key="9">
    <source>
        <dbReference type="EMBL" id="WOJ92337.1"/>
    </source>
</evidence>
<evidence type="ECO:0000313" key="10">
    <source>
        <dbReference type="Proteomes" id="UP001626537"/>
    </source>
</evidence>
<dbReference type="InterPro" id="IPR003400">
    <property type="entry name" value="ExbD"/>
</dbReference>
<accession>A0ABZ0HYL5</accession>
<evidence type="ECO:0000256" key="2">
    <source>
        <dbReference type="ARBA" id="ARBA00005811"/>
    </source>
</evidence>
<dbReference type="PANTHER" id="PTHR30558">
    <property type="entry name" value="EXBD MEMBRANE COMPONENT OF PMF-DRIVEN MACROMOLECULE IMPORT SYSTEM"/>
    <property type="match status" value="1"/>
</dbReference>
<keyword evidence="5 8" id="KW-1133">Transmembrane helix</keyword>
<dbReference type="EMBL" id="CP136864">
    <property type="protein sequence ID" value="WOJ92337.1"/>
    <property type="molecule type" value="Genomic_DNA"/>
</dbReference>